<sequence length="102" mass="11903">MKRILLFLLPAFFALQAYSFSDINQYQYKTEIEFIKDQGVVEGYEDGSYRPDQLINRAEFTKIILESVQTQDMEGQKGCFPDVKDQWFARYVCTAKNLAVVK</sequence>
<dbReference type="Pfam" id="PF00395">
    <property type="entry name" value="SLH"/>
    <property type="match status" value="1"/>
</dbReference>
<keyword evidence="4" id="KW-1185">Reference proteome</keyword>
<evidence type="ECO:0000313" key="3">
    <source>
        <dbReference type="EMBL" id="SEH05094.1"/>
    </source>
</evidence>
<accession>A0A1H6F7Q4</accession>
<keyword evidence="3" id="KW-0326">Glycosidase</keyword>
<organism evidence="3 4">
    <name type="scientific">Candidatus Venteria ishoeyi</name>
    <dbReference type="NCBI Taxonomy" id="1899563"/>
    <lineage>
        <taxon>Bacteria</taxon>
        <taxon>Pseudomonadati</taxon>
        <taxon>Pseudomonadota</taxon>
        <taxon>Gammaproteobacteria</taxon>
        <taxon>Thiotrichales</taxon>
        <taxon>Thiotrichaceae</taxon>
        <taxon>Venteria</taxon>
    </lineage>
</organism>
<dbReference type="AlphaFoldDB" id="A0A1H6F7Q4"/>
<feature type="chain" id="PRO_5014601955" evidence="1">
    <location>
        <begin position="20"/>
        <end position="102"/>
    </location>
</feature>
<dbReference type="GO" id="GO:0045493">
    <property type="term" value="P:xylan catabolic process"/>
    <property type="evidence" value="ECO:0007669"/>
    <property type="project" value="UniProtKB-KW"/>
</dbReference>
<keyword evidence="3" id="KW-0624">Polysaccharide degradation</keyword>
<proteinExistence type="predicted"/>
<feature type="signal peptide" evidence="1">
    <location>
        <begin position="1"/>
        <end position="19"/>
    </location>
</feature>
<keyword evidence="3" id="KW-0378">Hydrolase</keyword>
<evidence type="ECO:0000313" key="4">
    <source>
        <dbReference type="Proteomes" id="UP000236724"/>
    </source>
</evidence>
<dbReference type="GO" id="GO:0031176">
    <property type="term" value="F:endo-1,4-beta-xylanase activity"/>
    <property type="evidence" value="ECO:0007669"/>
    <property type="project" value="UniProtKB-EC"/>
</dbReference>
<dbReference type="EC" id="3.2.1.8" evidence="3"/>
<feature type="domain" description="SLH" evidence="2">
    <location>
        <begin position="15"/>
        <end position="78"/>
    </location>
</feature>
<evidence type="ECO:0000256" key="1">
    <source>
        <dbReference type="SAM" id="SignalP"/>
    </source>
</evidence>
<keyword evidence="3" id="KW-0119">Carbohydrate metabolism</keyword>
<gene>
    <name evidence="3" type="primary">xynA</name>
    <name evidence="3" type="ORF">MBHS_00947</name>
</gene>
<evidence type="ECO:0000259" key="2">
    <source>
        <dbReference type="PROSITE" id="PS51272"/>
    </source>
</evidence>
<keyword evidence="3" id="KW-0858">Xylan degradation</keyword>
<name>A0A1H6F7Q4_9GAMM</name>
<dbReference type="EMBL" id="FMSV02000156">
    <property type="protein sequence ID" value="SEH05094.1"/>
    <property type="molecule type" value="Genomic_DNA"/>
</dbReference>
<keyword evidence="1" id="KW-0732">Signal</keyword>
<reference evidence="3 4" key="1">
    <citation type="submission" date="2016-10" db="EMBL/GenBank/DDBJ databases">
        <authorList>
            <person name="de Groot N.N."/>
        </authorList>
    </citation>
    <scope>NUCLEOTIDE SEQUENCE [LARGE SCALE GENOMIC DNA]</scope>
    <source>
        <strain evidence="3">MBHS1</strain>
    </source>
</reference>
<dbReference type="InterPro" id="IPR001119">
    <property type="entry name" value="SLH_dom"/>
</dbReference>
<dbReference type="OrthoDB" id="9790784at2"/>
<dbReference type="RefSeq" id="WP_103919075.1">
    <property type="nucleotide sequence ID" value="NZ_FMSV02000156.1"/>
</dbReference>
<protein>
    <submittedName>
        <fullName evidence="3">Endo-1,4-beta-xylanase A</fullName>
        <ecNumber evidence="3">3.2.1.8</ecNumber>
    </submittedName>
</protein>
<dbReference type="Proteomes" id="UP000236724">
    <property type="component" value="Unassembled WGS sequence"/>
</dbReference>
<dbReference type="PROSITE" id="PS51272">
    <property type="entry name" value="SLH"/>
    <property type="match status" value="1"/>
</dbReference>